<dbReference type="AlphaFoldDB" id="A0AA48LWP1"/>
<gene>
    <name evidence="1" type="ORF">AMST5_00012</name>
</gene>
<dbReference type="Gene3D" id="1.20.910.10">
    <property type="entry name" value="Heme oxygenase-like"/>
    <property type="match status" value="1"/>
</dbReference>
<dbReference type="EMBL" id="OY288114">
    <property type="protein sequence ID" value="CAJ0848673.1"/>
    <property type="molecule type" value="Genomic_DNA"/>
</dbReference>
<proteinExistence type="predicted"/>
<sequence>MRGASLRERLRAETAAIHARLHRHPALSAAASGKIDADGYRALLMRLYGFHRAFETCIGDFVRFEDGPARSDLLASDLEALGLTSDERRAIPLCSALAPCSSGAEALGALYVVEGSALGGAQIARALRSAASSPASVTGYRFFSNDGASRPGWKELLARLEAIRDPQEECAAIAGAVSTFRAFEEWM</sequence>
<dbReference type="CDD" id="cd19166">
    <property type="entry name" value="HemeO-bac"/>
    <property type="match status" value="1"/>
</dbReference>
<name>A0AA48LWP1_9ZZZZ</name>
<evidence type="ECO:0000313" key="1">
    <source>
        <dbReference type="EMBL" id="CAJ0848673.1"/>
    </source>
</evidence>
<dbReference type="InterPro" id="IPR016053">
    <property type="entry name" value="Haem_Oase-like"/>
</dbReference>
<dbReference type="InterPro" id="IPR016084">
    <property type="entry name" value="Haem_Oase-like_multi-hlx"/>
</dbReference>
<protein>
    <recommendedName>
        <fullName evidence="2">Heme oxygenase</fullName>
    </recommendedName>
</protein>
<evidence type="ECO:0008006" key="2">
    <source>
        <dbReference type="Google" id="ProtNLM"/>
    </source>
</evidence>
<reference evidence="1" key="1">
    <citation type="submission" date="2023-07" db="EMBL/GenBank/DDBJ databases">
        <authorList>
            <person name="Pelsma A.J. K."/>
        </authorList>
    </citation>
    <scope>NUCLEOTIDE SEQUENCE</scope>
</reference>
<accession>A0AA48LWP1</accession>
<dbReference type="Pfam" id="PF01126">
    <property type="entry name" value="Heme_oxygenase"/>
    <property type="match status" value="1"/>
</dbReference>
<dbReference type="GO" id="GO:0004392">
    <property type="term" value="F:heme oxygenase (decyclizing) activity"/>
    <property type="evidence" value="ECO:0007669"/>
    <property type="project" value="InterPro"/>
</dbReference>
<dbReference type="SUPFAM" id="SSF48613">
    <property type="entry name" value="Heme oxygenase-like"/>
    <property type="match status" value="1"/>
</dbReference>
<dbReference type="GO" id="GO:0006788">
    <property type="term" value="P:heme oxidation"/>
    <property type="evidence" value="ECO:0007669"/>
    <property type="project" value="InterPro"/>
</dbReference>
<organism evidence="1">
    <name type="scientific">freshwater sediment metagenome</name>
    <dbReference type="NCBI Taxonomy" id="556182"/>
    <lineage>
        <taxon>unclassified sequences</taxon>
        <taxon>metagenomes</taxon>
        <taxon>ecological metagenomes</taxon>
    </lineage>
</organism>